<protein>
    <submittedName>
        <fullName evidence="1">8976_t:CDS:1</fullName>
    </submittedName>
</protein>
<dbReference type="Proteomes" id="UP000789920">
    <property type="component" value="Unassembled WGS sequence"/>
</dbReference>
<keyword evidence="2" id="KW-1185">Reference proteome</keyword>
<proteinExistence type="predicted"/>
<sequence length="123" mass="14724">SPNNPWNEIRTYCNLEKNNYETPIDNSISSINEISLTSDENETMDKSVDIIEQKHIRLCHVLSEAQRILDESKVLHNRQRFFDNMEEKLTSLEKFVEDILQHERRRTLPRTWKDNNINTQFYG</sequence>
<evidence type="ECO:0000313" key="2">
    <source>
        <dbReference type="Proteomes" id="UP000789920"/>
    </source>
</evidence>
<gene>
    <name evidence="1" type="ORF">RPERSI_LOCUS21734</name>
</gene>
<name>A0ACA9RS86_9GLOM</name>
<comment type="caution">
    <text evidence="1">The sequence shown here is derived from an EMBL/GenBank/DDBJ whole genome shotgun (WGS) entry which is preliminary data.</text>
</comment>
<evidence type="ECO:0000313" key="1">
    <source>
        <dbReference type="EMBL" id="CAG8804493.1"/>
    </source>
</evidence>
<feature type="non-terminal residue" evidence="1">
    <location>
        <position position="1"/>
    </location>
</feature>
<reference evidence="1" key="1">
    <citation type="submission" date="2021-06" db="EMBL/GenBank/DDBJ databases">
        <authorList>
            <person name="Kallberg Y."/>
            <person name="Tangrot J."/>
            <person name="Rosling A."/>
        </authorList>
    </citation>
    <scope>NUCLEOTIDE SEQUENCE</scope>
    <source>
        <strain evidence="1">MA461A</strain>
    </source>
</reference>
<dbReference type="EMBL" id="CAJVQC010064352">
    <property type="protein sequence ID" value="CAG8804493.1"/>
    <property type="molecule type" value="Genomic_DNA"/>
</dbReference>
<accession>A0ACA9RS86</accession>
<organism evidence="1 2">
    <name type="scientific">Racocetra persica</name>
    <dbReference type="NCBI Taxonomy" id="160502"/>
    <lineage>
        <taxon>Eukaryota</taxon>
        <taxon>Fungi</taxon>
        <taxon>Fungi incertae sedis</taxon>
        <taxon>Mucoromycota</taxon>
        <taxon>Glomeromycotina</taxon>
        <taxon>Glomeromycetes</taxon>
        <taxon>Diversisporales</taxon>
        <taxon>Gigasporaceae</taxon>
        <taxon>Racocetra</taxon>
    </lineage>
</organism>